<reference evidence="1" key="1">
    <citation type="journal article" date="2020" name="Stud. Mycol.">
        <title>101 Dothideomycetes genomes: a test case for predicting lifestyles and emergence of pathogens.</title>
        <authorList>
            <person name="Haridas S."/>
            <person name="Albert R."/>
            <person name="Binder M."/>
            <person name="Bloem J."/>
            <person name="Labutti K."/>
            <person name="Salamov A."/>
            <person name="Andreopoulos B."/>
            <person name="Baker S."/>
            <person name="Barry K."/>
            <person name="Bills G."/>
            <person name="Bluhm B."/>
            <person name="Cannon C."/>
            <person name="Castanera R."/>
            <person name="Culley D."/>
            <person name="Daum C."/>
            <person name="Ezra D."/>
            <person name="Gonzalez J."/>
            <person name="Henrissat B."/>
            <person name="Kuo A."/>
            <person name="Liang C."/>
            <person name="Lipzen A."/>
            <person name="Lutzoni F."/>
            <person name="Magnuson J."/>
            <person name="Mondo S."/>
            <person name="Nolan M."/>
            <person name="Ohm R."/>
            <person name="Pangilinan J."/>
            <person name="Park H.-J."/>
            <person name="Ramirez L."/>
            <person name="Alfaro M."/>
            <person name="Sun H."/>
            <person name="Tritt A."/>
            <person name="Yoshinaga Y."/>
            <person name="Zwiers L.-H."/>
            <person name="Turgeon B."/>
            <person name="Goodwin S."/>
            <person name="Spatafora J."/>
            <person name="Crous P."/>
            <person name="Grigoriev I."/>
        </authorList>
    </citation>
    <scope>NUCLEOTIDE SEQUENCE</scope>
    <source>
        <strain evidence="1">CBS 627.86</strain>
    </source>
</reference>
<gene>
    <name evidence="1" type="ORF">BDV96DRAFT_692672</name>
</gene>
<dbReference type="EMBL" id="ML977348">
    <property type="protein sequence ID" value="KAF2108284.1"/>
    <property type="molecule type" value="Genomic_DNA"/>
</dbReference>
<evidence type="ECO:0000313" key="1">
    <source>
        <dbReference type="EMBL" id="KAF2108284.1"/>
    </source>
</evidence>
<name>A0A6A5YNJ6_9PLEO</name>
<keyword evidence="2" id="KW-1185">Reference proteome</keyword>
<proteinExistence type="predicted"/>
<sequence>MAAVNPIEELASAIIRGIGVGIDVIGGVNEFNLLQYEKISDITSKPTYNNECIFWMDGLPGKEDTTFVNVDLWLKCQDQASLLGSWNNPGIGDTLAVSDARVGDLSITFQKPVTSEYPWPGEIIIHNPAWTQEGGDGTGLKECIEGSEKGSIETKDCNDDKTVVTVCTEGFSDGTEGVINDENIVAHGWTIVMAVPEVGVNPVCPSSKAKVKRTLSRFQIE</sequence>
<dbReference type="AlphaFoldDB" id="A0A6A5YNJ6"/>
<protein>
    <submittedName>
        <fullName evidence="1">Uncharacterized protein</fullName>
    </submittedName>
</protein>
<dbReference type="Proteomes" id="UP000799770">
    <property type="component" value="Unassembled WGS sequence"/>
</dbReference>
<accession>A0A6A5YNJ6</accession>
<dbReference type="OrthoDB" id="3782275at2759"/>
<evidence type="ECO:0000313" key="2">
    <source>
        <dbReference type="Proteomes" id="UP000799770"/>
    </source>
</evidence>
<organism evidence="1 2">
    <name type="scientific">Lophiotrema nucula</name>
    <dbReference type="NCBI Taxonomy" id="690887"/>
    <lineage>
        <taxon>Eukaryota</taxon>
        <taxon>Fungi</taxon>
        <taxon>Dikarya</taxon>
        <taxon>Ascomycota</taxon>
        <taxon>Pezizomycotina</taxon>
        <taxon>Dothideomycetes</taxon>
        <taxon>Pleosporomycetidae</taxon>
        <taxon>Pleosporales</taxon>
        <taxon>Lophiotremataceae</taxon>
        <taxon>Lophiotrema</taxon>
    </lineage>
</organism>